<proteinExistence type="predicted"/>
<reference evidence="1 2" key="1">
    <citation type="journal article" date="2014" name="BMC Genomics">
        <title>Oil accumulation mechanisms of the oleaginous microalga Chlorella protothecoides revealed through its genome, transcriptomes, and proteomes.</title>
        <authorList>
            <person name="Gao C."/>
            <person name="Wang Y."/>
            <person name="Shen Y."/>
            <person name="Yan D."/>
            <person name="He X."/>
            <person name="Dai J."/>
            <person name="Wu Q."/>
        </authorList>
    </citation>
    <scope>NUCLEOTIDE SEQUENCE [LARGE SCALE GENOMIC DNA]</scope>
    <source>
        <strain evidence="1 2">0710</strain>
    </source>
</reference>
<keyword evidence="2" id="KW-1185">Reference proteome</keyword>
<gene>
    <name evidence="1" type="ORF">F751_1338</name>
</gene>
<dbReference type="KEGG" id="apro:F751_1338"/>
<dbReference type="GeneID" id="23612729"/>
<evidence type="ECO:0000313" key="1">
    <source>
        <dbReference type="EMBL" id="KFM24073.1"/>
    </source>
</evidence>
<sequence length="55" mass="5893">MLKVAGCALCLSLWGKGGRGKDGVEKLNNGALQATRWFTLRLSCSVQPGHHSLIL</sequence>
<evidence type="ECO:0000313" key="2">
    <source>
        <dbReference type="Proteomes" id="UP000028924"/>
    </source>
</evidence>
<dbReference type="EMBL" id="KL662105">
    <property type="protein sequence ID" value="KFM24073.1"/>
    <property type="molecule type" value="Genomic_DNA"/>
</dbReference>
<protein>
    <submittedName>
        <fullName evidence="1">Uncharacterized protein</fullName>
    </submittedName>
</protein>
<name>A0A087SEB9_AUXPR</name>
<dbReference type="RefSeq" id="XP_011396959.1">
    <property type="nucleotide sequence ID" value="XM_011398657.1"/>
</dbReference>
<organism evidence="1 2">
    <name type="scientific">Auxenochlorella protothecoides</name>
    <name type="common">Green microalga</name>
    <name type="synonym">Chlorella protothecoides</name>
    <dbReference type="NCBI Taxonomy" id="3075"/>
    <lineage>
        <taxon>Eukaryota</taxon>
        <taxon>Viridiplantae</taxon>
        <taxon>Chlorophyta</taxon>
        <taxon>core chlorophytes</taxon>
        <taxon>Trebouxiophyceae</taxon>
        <taxon>Chlorellales</taxon>
        <taxon>Chlorellaceae</taxon>
        <taxon>Auxenochlorella</taxon>
    </lineage>
</organism>
<dbReference type="AlphaFoldDB" id="A0A087SEB9"/>
<dbReference type="Proteomes" id="UP000028924">
    <property type="component" value="Unassembled WGS sequence"/>
</dbReference>
<accession>A0A087SEB9</accession>